<proteinExistence type="predicted"/>
<organism evidence="2 3">
    <name type="scientific">Sphingobium cupriresistens LL01</name>
    <dbReference type="NCBI Taxonomy" id="1420583"/>
    <lineage>
        <taxon>Bacteria</taxon>
        <taxon>Pseudomonadati</taxon>
        <taxon>Pseudomonadota</taxon>
        <taxon>Alphaproteobacteria</taxon>
        <taxon>Sphingomonadales</taxon>
        <taxon>Sphingomonadaceae</taxon>
        <taxon>Sphingobium</taxon>
    </lineage>
</organism>
<dbReference type="GO" id="GO:0003677">
    <property type="term" value="F:DNA binding"/>
    <property type="evidence" value="ECO:0007669"/>
    <property type="project" value="UniProtKB-KW"/>
</dbReference>
<dbReference type="Gene3D" id="1.10.10.10">
    <property type="entry name" value="Winged helix-like DNA-binding domain superfamily/Winged helix DNA-binding domain"/>
    <property type="match status" value="1"/>
</dbReference>
<gene>
    <name evidence="2" type="ORF">V473_21595</name>
</gene>
<reference evidence="2 3" key="1">
    <citation type="journal article" date="2015" name="G3 (Bethesda)">
        <title>Insights into Ongoing Evolution of the Hexachlorocyclohexane Catabolic Pathway from Comparative Genomics of Ten Sphingomonadaceae Strains.</title>
        <authorList>
            <person name="Pearce S.L."/>
            <person name="Oakeshott J.G."/>
            <person name="Pandey G."/>
        </authorList>
    </citation>
    <scope>NUCLEOTIDE SEQUENCE [LARGE SCALE GENOMIC DNA]</scope>
    <source>
        <strain evidence="2 3">LL01</strain>
    </source>
</reference>
<dbReference type="EMBL" id="JACT01000006">
    <property type="protein sequence ID" value="KMS52452.1"/>
    <property type="molecule type" value="Genomic_DNA"/>
</dbReference>
<dbReference type="PROSITE" id="PS51197">
    <property type="entry name" value="HTH_RRF2_2"/>
    <property type="match status" value="1"/>
</dbReference>
<dbReference type="AlphaFoldDB" id="A0A0J7XL94"/>
<dbReference type="InterPro" id="IPR000944">
    <property type="entry name" value="Tscrpt_reg_Rrf2"/>
</dbReference>
<accession>A0A0J7XL94</accession>
<comment type="caution">
    <text evidence="2">The sequence shown here is derived from an EMBL/GenBank/DDBJ whole genome shotgun (WGS) entry which is preliminary data.</text>
</comment>
<dbReference type="GO" id="GO:0003700">
    <property type="term" value="F:DNA-binding transcription factor activity"/>
    <property type="evidence" value="ECO:0007669"/>
    <property type="project" value="TreeGrafter"/>
</dbReference>
<evidence type="ECO:0000256" key="1">
    <source>
        <dbReference type="ARBA" id="ARBA00023125"/>
    </source>
</evidence>
<evidence type="ECO:0000313" key="2">
    <source>
        <dbReference type="EMBL" id="KMS52452.1"/>
    </source>
</evidence>
<dbReference type="RefSeq" id="WP_024018143.1">
    <property type="nucleotide sequence ID" value="NZ_KQ130437.1"/>
</dbReference>
<protein>
    <submittedName>
        <fullName evidence="2">Rrf2 family transcriptional regulator</fullName>
    </submittedName>
</protein>
<keyword evidence="1" id="KW-0238">DNA-binding</keyword>
<dbReference type="PATRIC" id="fig|1420583.3.peg.4133"/>
<dbReference type="NCBIfam" id="TIGR00738">
    <property type="entry name" value="rrf2_super"/>
    <property type="match status" value="1"/>
</dbReference>
<dbReference type="PANTHER" id="PTHR33221">
    <property type="entry name" value="WINGED HELIX-TURN-HELIX TRANSCRIPTIONAL REGULATOR, RRF2 FAMILY"/>
    <property type="match status" value="1"/>
</dbReference>
<sequence>MKLTRYTDYALRVLLYLGARPDRLCSISEMAGAYAISQNHLMKVVHDLGKAGFVASARGRLGGIRLARPPGEIIIGSVVRHTEDGFDLVDCGSCIIAPACGATGVLREALAAFMAVLDSYTLDDLLARRVDMLSLFAPEAA</sequence>
<dbReference type="GO" id="GO:0005829">
    <property type="term" value="C:cytosol"/>
    <property type="evidence" value="ECO:0007669"/>
    <property type="project" value="TreeGrafter"/>
</dbReference>
<dbReference type="InterPro" id="IPR036390">
    <property type="entry name" value="WH_DNA-bd_sf"/>
</dbReference>
<keyword evidence="3" id="KW-1185">Reference proteome</keyword>
<evidence type="ECO:0000313" key="3">
    <source>
        <dbReference type="Proteomes" id="UP000052232"/>
    </source>
</evidence>
<dbReference type="Pfam" id="PF02082">
    <property type="entry name" value="Rrf2"/>
    <property type="match status" value="1"/>
</dbReference>
<dbReference type="InterPro" id="IPR036388">
    <property type="entry name" value="WH-like_DNA-bd_sf"/>
</dbReference>
<name>A0A0J7XL94_9SPHN</name>
<dbReference type="STRING" id="1420583.V473_21595"/>
<dbReference type="Proteomes" id="UP000052232">
    <property type="component" value="Unassembled WGS sequence"/>
</dbReference>
<dbReference type="PANTHER" id="PTHR33221:SF4">
    <property type="entry name" value="HTH-TYPE TRANSCRIPTIONAL REPRESSOR NSRR"/>
    <property type="match status" value="1"/>
</dbReference>
<dbReference type="SUPFAM" id="SSF46785">
    <property type="entry name" value="Winged helix' DNA-binding domain"/>
    <property type="match status" value="1"/>
</dbReference>